<dbReference type="InterPro" id="IPR029063">
    <property type="entry name" value="SAM-dependent_MTases_sf"/>
</dbReference>
<dbReference type="InterPro" id="IPR013216">
    <property type="entry name" value="Methyltransf_11"/>
</dbReference>
<dbReference type="Gene3D" id="3.40.50.150">
    <property type="entry name" value="Vaccinia Virus protein VP39"/>
    <property type="match status" value="1"/>
</dbReference>
<evidence type="ECO:0000313" key="3">
    <source>
        <dbReference type="Proteomes" id="UP001335729"/>
    </source>
</evidence>
<comment type="caution">
    <text evidence="2">The sequence shown here is derived from an EMBL/GenBank/DDBJ whole genome shotgun (WGS) entry which is preliminary data.</text>
</comment>
<proteinExistence type="predicted"/>
<name>A0ABU7MWV0_9ACTN</name>
<dbReference type="RefSeq" id="WP_330506133.1">
    <property type="nucleotide sequence ID" value="NZ_JAZDUE010000014.1"/>
</dbReference>
<organism evidence="2 3">
    <name type="scientific">Gordonia prachuapensis</name>
    <dbReference type="NCBI Taxonomy" id="3115651"/>
    <lineage>
        <taxon>Bacteria</taxon>
        <taxon>Bacillati</taxon>
        <taxon>Actinomycetota</taxon>
        <taxon>Actinomycetes</taxon>
        <taxon>Mycobacteriales</taxon>
        <taxon>Gordoniaceae</taxon>
        <taxon>Gordonia</taxon>
    </lineage>
</organism>
<dbReference type="Pfam" id="PF08241">
    <property type="entry name" value="Methyltransf_11"/>
    <property type="match status" value="1"/>
</dbReference>
<sequence>MSKARTGQIGDAAAEIYEEFFVPALFDQWPPRLLDKTGVRRGEQVLDVGCGTGALTREALAWVGAVGSVAALDPNDGMRAVAGRMCPGALLHAGVAEDLPFADDSFDRVVSQFVLMFCTDRRRAVAQMARVLRPGGTLGILTWAQVAENPGYDAMATLVRRLFGDVQADALLAPFVIGTPELLRDELADAFSEVEIVRLDGEACFPSVEAWVRTDVKGWTLGDLIDDDQYEHLLRAAARELAVFAGTDGVVRFPAPALAAVARQPV</sequence>
<dbReference type="SUPFAM" id="SSF53335">
    <property type="entry name" value="S-adenosyl-L-methionine-dependent methyltransferases"/>
    <property type="match status" value="1"/>
</dbReference>
<dbReference type="EMBL" id="JAZDUE010000014">
    <property type="protein sequence ID" value="MEE4024790.1"/>
    <property type="molecule type" value="Genomic_DNA"/>
</dbReference>
<accession>A0ABU7MWV0</accession>
<dbReference type="InterPro" id="IPR050508">
    <property type="entry name" value="Methyltransf_Superfamily"/>
</dbReference>
<keyword evidence="2" id="KW-0489">Methyltransferase</keyword>
<gene>
    <name evidence="2" type="ORF">V1Y59_17025</name>
</gene>
<protein>
    <submittedName>
        <fullName evidence="2">Methyltransferase domain-containing protein</fullName>
    </submittedName>
</protein>
<keyword evidence="2" id="KW-0808">Transferase</keyword>
<dbReference type="Proteomes" id="UP001335729">
    <property type="component" value="Unassembled WGS sequence"/>
</dbReference>
<dbReference type="GO" id="GO:0008168">
    <property type="term" value="F:methyltransferase activity"/>
    <property type="evidence" value="ECO:0007669"/>
    <property type="project" value="UniProtKB-KW"/>
</dbReference>
<dbReference type="CDD" id="cd02440">
    <property type="entry name" value="AdoMet_MTases"/>
    <property type="match status" value="1"/>
</dbReference>
<reference evidence="2 3" key="1">
    <citation type="submission" date="2024-01" db="EMBL/GenBank/DDBJ databases">
        <title>Draft genome sequence of Gordonia sp. PKS22-38.</title>
        <authorList>
            <person name="Suphannarot A."/>
            <person name="Mingma R."/>
        </authorList>
    </citation>
    <scope>NUCLEOTIDE SEQUENCE [LARGE SCALE GENOMIC DNA]</scope>
    <source>
        <strain evidence="2 3">PKS22-38</strain>
    </source>
</reference>
<dbReference type="PANTHER" id="PTHR42912">
    <property type="entry name" value="METHYLTRANSFERASE"/>
    <property type="match status" value="1"/>
</dbReference>
<evidence type="ECO:0000259" key="1">
    <source>
        <dbReference type="Pfam" id="PF08241"/>
    </source>
</evidence>
<keyword evidence="3" id="KW-1185">Reference proteome</keyword>
<feature type="domain" description="Methyltransferase type 11" evidence="1">
    <location>
        <begin position="46"/>
        <end position="138"/>
    </location>
</feature>
<dbReference type="GO" id="GO:0032259">
    <property type="term" value="P:methylation"/>
    <property type="evidence" value="ECO:0007669"/>
    <property type="project" value="UniProtKB-KW"/>
</dbReference>
<evidence type="ECO:0000313" key="2">
    <source>
        <dbReference type="EMBL" id="MEE4024790.1"/>
    </source>
</evidence>